<dbReference type="SUPFAM" id="SSF53335">
    <property type="entry name" value="S-adenosyl-L-methionine-dependent methyltransferases"/>
    <property type="match status" value="1"/>
</dbReference>
<keyword evidence="5" id="KW-1185">Reference proteome</keyword>
<evidence type="ECO:0000256" key="1">
    <source>
        <dbReference type="ARBA" id="ARBA00022603"/>
    </source>
</evidence>
<feature type="domain" description="Methyltransferase" evidence="3">
    <location>
        <begin position="53"/>
        <end position="143"/>
    </location>
</feature>
<dbReference type="Pfam" id="PF13649">
    <property type="entry name" value="Methyltransf_25"/>
    <property type="match status" value="1"/>
</dbReference>
<protein>
    <recommendedName>
        <fullName evidence="3">Methyltransferase domain-containing protein</fullName>
    </recommendedName>
</protein>
<evidence type="ECO:0000313" key="4">
    <source>
        <dbReference type="EMBL" id="CAH2350193.1"/>
    </source>
</evidence>
<organism evidence="4 5">
    <name type="scientific">[Candida] railenensis</name>
    <dbReference type="NCBI Taxonomy" id="45579"/>
    <lineage>
        <taxon>Eukaryota</taxon>
        <taxon>Fungi</taxon>
        <taxon>Dikarya</taxon>
        <taxon>Ascomycota</taxon>
        <taxon>Saccharomycotina</taxon>
        <taxon>Pichiomycetes</taxon>
        <taxon>Debaryomycetaceae</taxon>
        <taxon>Kurtzmaniella</taxon>
    </lineage>
</organism>
<evidence type="ECO:0000256" key="2">
    <source>
        <dbReference type="ARBA" id="ARBA00022679"/>
    </source>
</evidence>
<dbReference type="Proteomes" id="UP000837801">
    <property type="component" value="Unassembled WGS sequence"/>
</dbReference>
<dbReference type="CDD" id="cd02440">
    <property type="entry name" value="AdoMet_MTases"/>
    <property type="match status" value="1"/>
</dbReference>
<name>A0A9P0QJC7_9ASCO</name>
<comment type="caution">
    <text evidence="4">The sequence shown here is derived from an EMBL/GenBank/DDBJ whole genome shotgun (WGS) entry which is preliminary data.</text>
</comment>
<evidence type="ECO:0000313" key="5">
    <source>
        <dbReference type="Proteomes" id="UP000837801"/>
    </source>
</evidence>
<accession>A0A9P0QJC7</accession>
<evidence type="ECO:0000259" key="3">
    <source>
        <dbReference type="Pfam" id="PF13649"/>
    </source>
</evidence>
<dbReference type="InterPro" id="IPR029063">
    <property type="entry name" value="SAM-dependent_MTases_sf"/>
</dbReference>
<dbReference type="Gene3D" id="3.40.50.150">
    <property type="entry name" value="Vaccinia Virus protein VP39"/>
    <property type="match status" value="1"/>
</dbReference>
<dbReference type="EMBL" id="CAKXYY010000001">
    <property type="protein sequence ID" value="CAH2350193.1"/>
    <property type="molecule type" value="Genomic_DNA"/>
</dbReference>
<sequence length="330" mass="37768">MQAHSTAVNSYDTNHSSYDQFRPSFNEPLVDAFLADLNLVDTKTGKYDTTKKILELASGTGKFTRSLVERGWDGKGDNLVVVEPSTGMLDTFRKNFPNITAKQGSSYTLPIEDASVDAVVIAQGFHWFSDLESLKELNRVLKKPSGVFGCIWNFDCPSPQAQQLLSLDNDKINYIFEENSSSKEHFESLVKVLPNTLSKPYDIAHEFFKISPWTLEVGNYVYSYDLEVPQYRRGAWRKLLQEEEARKYFTPILKENFSFIEQSIEWDSVYKLWETRSYITKLPDAEKLKLKEHLEGLLTKFVTEKDKSVKDGKTFLNKALGSHTIVLKAK</sequence>
<dbReference type="PANTHER" id="PTHR44942">
    <property type="entry name" value="METHYLTRANSF_11 DOMAIN-CONTAINING PROTEIN"/>
    <property type="match status" value="1"/>
</dbReference>
<proteinExistence type="predicted"/>
<dbReference type="GO" id="GO:0032259">
    <property type="term" value="P:methylation"/>
    <property type="evidence" value="ECO:0007669"/>
    <property type="project" value="UniProtKB-KW"/>
</dbReference>
<gene>
    <name evidence="4" type="ORF">CLIB1423_01S04610</name>
</gene>
<dbReference type="PANTHER" id="PTHR44942:SF4">
    <property type="entry name" value="METHYLTRANSFERASE TYPE 11 DOMAIN-CONTAINING PROTEIN"/>
    <property type="match status" value="1"/>
</dbReference>
<dbReference type="InterPro" id="IPR041698">
    <property type="entry name" value="Methyltransf_25"/>
</dbReference>
<keyword evidence="2" id="KW-0808">Transferase</keyword>
<dbReference type="InterPro" id="IPR051052">
    <property type="entry name" value="Diverse_substrate_MTase"/>
</dbReference>
<dbReference type="GO" id="GO:0008168">
    <property type="term" value="F:methyltransferase activity"/>
    <property type="evidence" value="ECO:0007669"/>
    <property type="project" value="UniProtKB-KW"/>
</dbReference>
<dbReference type="OrthoDB" id="10027013at2759"/>
<reference evidence="4" key="1">
    <citation type="submission" date="2022-03" db="EMBL/GenBank/DDBJ databases">
        <authorList>
            <person name="Legras J.-L."/>
            <person name="Devillers H."/>
            <person name="Grondin C."/>
        </authorList>
    </citation>
    <scope>NUCLEOTIDE SEQUENCE</scope>
    <source>
        <strain evidence="4">CLIB 1423</strain>
    </source>
</reference>
<keyword evidence="1" id="KW-0489">Methyltransferase</keyword>
<dbReference type="AlphaFoldDB" id="A0A9P0QJC7"/>